<evidence type="ECO:0000259" key="14">
    <source>
        <dbReference type="PROSITE" id="PS52039"/>
    </source>
</evidence>
<evidence type="ECO:0000256" key="10">
    <source>
        <dbReference type="ARBA" id="ARBA00023235"/>
    </source>
</evidence>
<feature type="compositionally biased region" description="Basic residues" evidence="12">
    <location>
        <begin position="906"/>
        <end position="920"/>
    </location>
</feature>
<keyword evidence="10 11" id="KW-0413">Isomerase</keyword>
<dbReference type="InterPro" id="IPR028612">
    <property type="entry name" value="Topoisom_1_IA"/>
</dbReference>
<feature type="site" description="Interaction with DNA" evidence="11">
    <location>
        <position position="186"/>
    </location>
</feature>
<dbReference type="InterPro" id="IPR006171">
    <property type="entry name" value="TOPRIM_dom"/>
</dbReference>
<dbReference type="PROSITE" id="PS50880">
    <property type="entry name" value="TOPRIM"/>
    <property type="match status" value="1"/>
</dbReference>
<evidence type="ECO:0000313" key="16">
    <source>
        <dbReference type="Proteomes" id="UP000886829"/>
    </source>
</evidence>
<dbReference type="GO" id="GO:0005694">
    <property type="term" value="C:chromosome"/>
    <property type="evidence" value="ECO:0007669"/>
    <property type="project" value="InterPro"/>
</dbReference>
<evidence type="ECO:0000256" key="5">
    <source>
        <dbReference type="ARBA" id="ARBA00022771"/>
    </source>
</evidence>
<dbReference type="AlphaFoldDB" id="A0A9D2B0F0"/>
<keyword evidence="8 11" id="KW-0799">Topoisomerase</keyword>
<feature type="site" description="Interaction with DNA" evidence="11">
    <location>
        <position position="33"/>
    </location>
</feature>
<dbReference type="InterPro" id="IPR013826">
    <property type="entry name" value="Topo_IA_cen_sub3"/>
</dbReference>
<dbReference type="InterPro" id="IPR003601">
    <property type="entry name" value="Topo_IA_2"/>
</dbReference>
<feature type="site" description="Interaction with DNA" evidence="11">
    <location>
        <position position="507"/>
    </location>
</feature>
<dbReference type="GO" id="GO:0003677">
    <property type="term" value="F:DNA binding"/>
    <property type="evidence" value="ECO:0007669"/>
    <property type="project" value="UniProtKB-KW"/>
</dbReference>
<dbReference type="SUPFAM" id="SSF57783">
    <property type="entry name" value="Zinc beta-ribbon"/>
    <property type="match status" value="3"/>
</dbReference>
<dbReference type="Pfam" id="PF21372">
    <property type="entry name" value="Zn_ribbon_bTOP1"/>
    <property type="match status" value="1"/>
</dbReference>
<dbReference type="PANTHER" id="PTHR42785">
    <property type="entry name" value="DNA TOPOISOMERASE, TYPE IA, CORE"/>
    <property type="match status" value="1"/>
</dbReference>
<dbReference type="EMBL" id="DXEV01000077">
    <property type="protein sequence ID" value="HIX56588.1"/>
    <property type="molecule type" value="Genomic_DNA"/>
</dbReference>
<dbReference type="Gene3D" id="2.20.25.10">
    <property type="match status" value="1"/>
</dbReference>
<comment type="similarity">
    <text evidence="2 11">Belongs to the type IA topoisomerase family.</text>
</comment>
<dbReference type="InterPro" id="IPR013497">
    <property type="entry name" value="Topo_IA_cen"/>
</dbReference>
<dbReference type="HAMAP" id="MF_00952">
    <property type="entry name" value="Topoisom_1_prok"/>
    <property type="match status" value="1"/>
</dbReference>
<dbReference type="GO" id="GO:0006265">
    <property type="term" value="P:DNA topological change"/>
    <property type="evidence" value="ECO:0007669"/>
    <property type="project" value="UniProtKB-UniRule"/>
</dbReference>
<dbReference type="FunFam" id="3.40.50.140:FF:000001">
    <property type="entry name" value="DNA topoisomerase 1"/>
    <property type="match status" value="1"/>
</dbReference>
<dbReference type="SMART" id="SM00436">
    <property type="entry name" value="TOP1Bc"/>
    <property type="match status" value="1"/>
</dbReference>
<dbReference type="CDD" id="cd00186">
    <property type="entry name" value="TOP1Ac"/>
    <property type="match status" value="1"/>
</dbReference>
<evidence type="ECO:0000256" key="9">
    <source>
        <dbReference type="ARBA" id="ARBA00023125"/>
    </source>
</evidence>
<keyword evidence="5" id="KW-0863">Zinc-finger</keyword>
<accession>A0A9D2B0F0</accession>
<dbReference type="InterPro" id="IPR013263">
    <property type="entry name" value="TopoI_Znr_bac"/>
</dbReference>
<keyword evidence="3" id="KW-0479">Metal-binding</keyword>
<dbReference type="Pfam" id="PF08272">
    <property type="entry name" value="Zn_Ribbon_Topo"/>
    <property type="match status" value="1"/>
</dbReference>
<feature type="region of interest" description="Interaction with DNA" evidence="11">
    <location>
        <begin position="194"/>
        <end position="199"/>
    </location>
</feature>
<dbReference type="GO" id="GO:0003917">
    <property type="term" value="F:DNA topoisomerase type I (single strand cut, ATP-independent) activity"/>
    <property type="evidence" value="ECO:0007669"/>
    <property type="project" value="UniProtKB-UniRule"/>
</dbReference>
<dbReference type="Gene3D" id="1.10.460.10">
    <property type="entry name" value="Topoisomerase I, domain 2"/>
    <property type="match status" value="1"/>
</dbReference>
<dbReference type="GO" id="GO:0008270">
    <property type="term" value="F:zinc ion binding"/>
    <property type="evidence" value="ECO:0007669"/>
    <property type="project" value="UniProtKB-KW"/>
</dbReference>
<dbReference type="Gene3D" id="3.40.50.140">
    <property type="match status" value="1"/>
</dbReference>
<sequence>MGKALVIVESPSKAKIINGYLGDDYIVKASVGHIRDLPASASAASKGKATRTVGKKKTEEEKRSALFVRMGVDPLNHWKAHYEIMPEKKSVVTELKGIAKECDAVYLATDLDREGEAIAWHLREVLSDGKDESMPFWRVKYPEITQAAISKAFANPGQINMDLVKAQQTRRFLDRVVGFMVSPLLWEKVGRGLSAGRVQSVAVELIVDREREIKSFVPVEYWTIGADTLTPDPRNELLSLMLATKGKSKVQINNAAEAKQIGAELAQQQFVVEKVESKQGKAHAPAPFTTSTLQQSANQRLGFSVKRTMVVAQRLYESGFITYMRTDSVNLSQEAIDAARGIIAEKFGEKFLPEKPNVYHSKESAQEAHEAIRPSHPNLSCLTANQDRDMQRLYQLIYERYLACQMSEQIYETRSISVRAGDYILRASGRTELFAGFRAVLGTKSEDTILPDVKEGEVLKLTKLIPVRHFTQPPARYSEASLVKELEKDGIGRPSTYASIIATIQDRGYVKIERNRFFATKMGEIVTDRLRYSFANLMDYGFTAHMEESLDQIASGNLDWQKSLDDFYADFSAHLAKAQLPYEQGGMPNNRHIEIDMLCPQCGKYHMAIQSGRTGSFLSCMSYHDPNVKAKDRCKCTINLIPLEEQKIPEGTDHDAVVDTNLLLKSKRCPKCGATMDAFLIDKNQKLYVCSNSPMCDGYVRVEGDFSEEAKTALGPTIICEKCGHEMVRKEGRFGLYMKCTNDECGNTRKILKNGEVAPPREDAVDLPELTCIDHPESHYVLRDGASGIFLAAHNFPAVREARPVKVAELKRFRDRISPKFYYLADGPETDPDGNQTEVHYSRKLKVQYLTSVTDEGKATSWAAFYQPETGTWKETTRTVKASQRSTSKSSSSKTSAAKTSAAKKSTAKSRTTKTTKAKK</sequence>
<keyword evidence="9 11" id="KW-0238">DNA-binding</keyword>
<feature type="site" description="Interaction with DNA" evidence="11">
    <location>
        <position position="170"/>
    </location>
</feature>
<protein>
    <recommendedName>
        <fullName evidence="11">DNA topoisomerase 1</fullName>
        <ecNumber evidence="11">5.6.2.1</ecNumber>
    </recommendedName>
    <alternativeName>
        <fullName evidence="11">DNA topoisomerase I</fullName>
    </alternativeName>
</protein>
<comment type="caution">
    <text evidence="11">Lacks conserved residue(s) required for the propagation of feature annotation.</text>
</comment>
<reference evidence="15" key="1">
    <citation type="journal article" date="2021" name="PeerJ">
        <title>Extensive microbial diversity within the chicken gut microbiome revealed by metagenomics and culture.</title>
        <authorList>
            <person name="Gilroy R."/>
            <person name="Ravi A."/>
            <person name="Getino M."/>
            <person name="Pursley I."/>
            <person name="Horton D.L."/>
            <person name="Alikhan N.F."/>
            <person name="Baker D."/>
            <person name="Gharbi K."/>
            <person name="Hall N."/>
            <person name="Watson M."/>
            <person name="Adriaenssens E.M."/>
            <person name="Foster-Nyarko E."/>
            <person name="Jarju S."/>
            <person name="Secka A."/>
            <person name="Antonio M."/>
            <person name="Oren A."/>
            <person name="Chaudhuri R.R."/>
            <person name="La Ragione R."/>
            <person name="Hildebrand F."/>
            <person name="Pallen M.J."/>
        </authorList>
    </citation>
    <scope>NUCLEOTIDE SEQUENCE</scope>
    <source>
        <strain evidence="15">USASDec5-558</strain>
    </source>
</reference>
<feature type="domain" description="Topo IA-type catalytic" evidence="14">
    <location>
        <begin position="160"/>
        <end position="575"/>
    </location>
</feature>
<dbReference type="InterPro" id="IPR013498">
    <property type="entry name" value="Topo_IA_Znf"/>
</dbReference>
<comment type="caution">
    <text evidence="15">The sequence shown here is derived from an EMBL/GenBank/DDBJ whole genome shotgun (WGS) entry which is preliminary data.</text>
</comment>
<dbReference type="PRINTS" id="PR00417">
    <property type="entry name" value="PRTPISMRASEI"/>
</dbReference>
<dbReference type="InterPro" id="IPR049330">
    <property type="entry name" value="TOP1_Znf"/>
</dbReference>
<evidence type="ECO:0000256" key="1">
    <source>
        <dbReference type="ARBA" id="ARBA00000213"/>
    </source>
</evidence>
<dbReference type="InterPro" id="IPR000380">
    <property type="entry name" value="Topo_IA"/>
</dbReference>
<comment type="catalytic activity">
    <reaction evidence="1 11">
        <text>ATP-independent breakage of single-stranded DNA, followed by passage and rejoining.</text>
        <dbReference type="EC" id="5.6.2.1"/>
    </reaction>
</comment>
<dbReference type="Gene3D" id="2.70.20.10">
    <property type="entry name" value="Topoisomerase I, domain 3"/>
    <property type="match status" value="1"/>
</dbReference>
<feature type="active site" description="O-(5'-phospho-DNA)-tyrosine intermediate" evidence="11">
    <location>
        <position position="323"/>
    </location>
</feature>
<dbReference type="InterPro" id="IPR023406">
    <property type="entry name" value="Topo_IA_AS"/>
</dbReference>
<keyword evidence="4" id="KW-0677">Repeat</keyword>
<feature type="site" description="Interaction with DNA" evidence="11">
    <location>
        <position position="325"/>
    </location>
</feature>
<feature type="site" description="Interaction with DNA" evidence="11">
    <location>
        <position position="171"/>
    </location>
</feature>
<dbReference type="EC" id="5.6.2.1" evidence="11"/>
<evidence type="ECO:0000256" key="2">
    <source>
        <dbReference type="ARBA" id="ARBA00009446"/>
    </source>
</evidence>
<feature type="region of interest" description="Disordered" evidence="12">
    <location>
        <begin position="874"/>
        <end position="920"/>
    </location>
</feature>
<dbReference type="InterPro" id="IPR034149">
    <property type="entry name" value="TOPRIM_TopoI"/>
</dbReference>
<dbReference type="InterPro" id="IPR003602">
    <property type="entry name" value="Topo_IA_DNA-bd_dom"/>
</dbReference>
<dbReference type="NCBIfam" id="TIGR01051">
    <property type="entry name" value="topA_bact"/>
    <property type="match status" value="1"/>
</dbReference>
<feature type="site" description="Interaction with DNA" evidence="11">
    <location>
        <position position="174"/>
    </location>
</feature>
<evidence type="ECO:0000256" key="7">
    <source>
        <dbReference type="ARBA" id="ARBA00022842"/>
    </source>
</evidence>
<name>A0A9D2B0F0_9GAMM</name>
<dbReference type="Gene3D" id="1.10.290.10">
    <property type="entry name" value="Topoisomerase I, domain 4"/>
    <property type="match status" value="1"/>
</dbReference>
<evidence type="ECO:0000256" key="6">
    <source>
        <dbReference type="ARBA" id="ARBA00022833"/>
    </source>
</evidence>
<dbReference type="PANTHER" id="PTHR42785:SF1">
    <property type="entry name" value="DNA TOPOISOMERASE"/>
    <property type="match status" value="1"/>
</dbReference>
<reference evidence="15" key="2">
    <citation type="submission" date="2021-04" db="EMBL/GenBank/DDBJ databases">
        <authorList>
            <person name="Gilroy R."/>
        </authorList>
    </citation>
    <scope>NUCLEOTIDE SEQUENCE</scope>
    <source>
        <strain evidence="15">USASDec5-558</strain>
    </source>
</reference>
<dbReference type="Pfam" id="PF01751">
    <property type="entry name" value="Toprim"/>
    <property type="match status" value="1"/>
</dbReference>
<dbReference type="Pfam" id="PF01131">
    <property type="entry name" value="Topoisom_bac"/>
    <property type="match status" value="1"/>
</dbReference>
<dbReference type="InterPro" id="IPR023405">
    <property type="entry name" value="Topo_IA_core_domain"/>
</dbReference>
<dbReference type="SMART" id="SM00493">
    <property type="entry name" value="TOPRIM"/>
    <property type="match status" value="1"/>
</dbReference>
<comment type="subunit">
    <text evidence="11">Monomer.</text>
</comment>
<dbReference type="InterPro" id="IPR005733">
    <property type="entry name" value="TopoI_bac-type"/>
</dbReference>
<evidence type="ECO:0000256" key="12">
    <source>
        <dbReference type="SAM" id="MobiDB-lite"/>
    </source>
</evidence>
<dbReference type="InterPro" id="IPR013824">
    <property type="entry name" value="Topo_IA_cen_sub1"/>
</dbReference>
<organism evidence="15 16">
    <name type="scientific">Candidatus Anaerobiospirillum pullistercoris</name>
    <dbReference type="NCBI Taxonomy" id="2838452"/>
    <lineage>
        <taxon>Bacteria</taxon>
        <taxon>Pseudomonadati</taxon>
        <taxon>Pseudomonadota</taxon>
        <taxon>Gammaproteobacteria</taxon>
        <taxon>Aeromonadales</taxon>
        <taxon>Succinivibrionaceae</taxon>
        <taxon>Anaerobiospirillum</taxon>
    </lineage>
</organism>
<comment type="function">
    <text evidence="11">Releases the supercoiling and torsional tension of DNA, which is introduced during the DNA replication and transcription, by transiently cleaving and rejoining one strand of the DNA duplex. Introduces a single-strand break via transesterification at a target site in duplex DNA. The scissile phosphodiester is attacked by the catalytic tyrosine of the enzyme, resulting in the formation of a DNA-(5'-phosphotyrosyl)-enzyme intermediate and the expulsion of a 3'-OH DNA strand. The free DNA strand then undergoes passage around the unbroken strand, thus removing DNA supercoils. Finally, in the religation step, the DNA 3'-OH attacks the covalent intermediate to expel the active-site tyrosine and restore the DNA phosphodiester backbone.</text>
</comment>
<evidence type="ECO:0000256" key="11">
    <source>
        <dbReference type="HAMAP-Rule" id="MF_00952"/>
    </source>
</evidence>
<proteinExistence type="inferred from homology"/>
<keyword evidence="6" id="KW-0862">Zinc</keyword>
<dbReference type="Gene3D" id="3.30.65.10">
    <property type="entry name" value="Bacterial Topoisomerase I, domain 1"/>
    <property type="match status" value="3"/>
</dbReference>
<gene>
    <name evidence="11 15" type="primary">topA</name>
    <name evidence="15" type="ORF">H9850_03840</name>
</gene>
<dbReference type="SUPFAM" id="SSF56712">
    <property type="entry name" value="Prokaryotic type I DNA topoisomerase"/>
    <property type="match status" value="1"/>
</dbReference>
<evidence type="ECO:0000313" key="15">
    <source>
        <dbReference type="EMBL" id="HIX56588.1"/>
    </source>
</evidence>
<evidence type="ECO:0000256" key="4">
    <source>
        <dbReference type="ARBA" id="ARBA00022737"/>
    </source>
</evidence>
<dbReference type="Pfam" id="PF01396">
    <property type="entry name" value="Zn_ribbon_Top1"/>
    <property type="match status" value="2"/>
</dbReference>
<dbReference type="PROSITE" id="PS52039">
    <property type="entry name" value="TOPO_IA_2"/>
    <property type="match status" value="1"/>
</dbReference>
<dbReference type="Proteomes" id="UP000886829">
    <property type="component" value="Unassembled WGS sequence"/>
</dbReference>
<evidence type="ECO:0000259" key="13">
    <source>
        <dbReference type="PROSITE" id="PS50880"/>
    </source>
</evidence>
<dbReference type="SMART" id="SM00437">
    <property type="entry name" value="TOP1Ac"/>
    <property type="match status" value="1"/>
</dbReference>
<evidence type="ECO:0000256" key="3">
    <source>
        <dbReference type="ARBA" id="ARBA00022723"/>
    </source>
</evidence>
<evidence type="ECO:0000256" key="8">
    <source>
        <dbReference type="ARBA" id="ARBA00023029"/>
    </source>
</evidence>
<feature type="compositionally biased region" description="Low complexity" evidence="12">
    <location>
        <begin position="881"/>
        <end position="905"/>
    </location>
</feature>
<keyword evidence="7" id="KW-0460">Magnesium</keyword>
<dbReference type="PROSITE" id="PS00396">
    <property type="entry name" value="TOPO_IA_1"/>
    <property type="match status" value="1"/>
</dbReference>
<feature type="domain" description="Toprim" evidence="13">
    <location>
        <begin position="3"/>
        <end position="140"/>
    </location>
</feature>
<dbReference type="InterPro" id="IPR013825">
    <property type="entry name" value="Topo_IA_cen_sub2"/>
</dbReference>
<dbReference type="CDD" id="cd03363">
    <property type="entry name" value="TOPRIM_TopoIA_TopoI"/>
    <property type="match status" value="1"/>
</dbReference>